<reference evidence="2 3" key="1">
    <citation type="journal article" date="2015" name="Appl. Environ. Microbiol.">
        <title>The Geoglobus acetivorans genome: Fe(III) reduction, acetate utilization, autotrophic growth, and degradation of aromatic compounds in a hyperthermophilic archaeon.</title>
        <authorList>
            <person name="Mardanov A.V."/>
            <person name="Slododkina G.B."/>
            <person name="Slobodkin A.I."/>
            <person name="Beletsky A.V."/>
            <person name="Gavrilov S.N."/>
            <person name="Kublanov I.V."/>
            <person name="Bonch-Osmolovskaya E.A."/>
            <person name="Skryabin K.G."/>
            <person name="Ravin N.V."/>
        </authorList>
    </citation>
    <scope>NUCLEOTIDE SEQUENCE [LARGE SCALE GENOMIC DNA]</scope>
    <source>
        <strain evidence="2 3">SBH6</strain>
    </source>
</reference>
<dbReference type="PANTHER" id="PTHR35458">
    <property type="entry name" value="SLR0755 PROTEIN"/>
    <property type="match status" value="1"/>
</dbReference>
<sequence length="64" mass="7628">MIFIDGSNLFHACKAFRQGFKIDYEKLRDALAAGRKMIRAYFYASFNPENEEIKERQIRFYNAL</sequence>
<dbReference type="PANTHER" id="PTHR35458:SF8">
    <property type="entry name" value="SLR0650 PROTEIN"/>
    <property type="match status" value="1"/>
</dbReference>
<dbReference type="eggNOG" id="arCOG02408">
    <property type="taxonomic scope" value="Archaea"/>
</dbReference>
<dbReference type="HOGENOM" id="CLU_2856951_0_0_2"/>
<evidence type="ECO:0000259" key="1">
    <source>
        <dbReference type="Pfam" id="PF01936"/>
    </source>
</evidence>
<name>A0A0A7GBA7_GEOAI</name>
<dbReference type="EMBL" id="CP009552">
    <property type="protein sequence ID" value="AIY89300.1"/>
    <property type="molecule type" value="Genomic_DNA"/>
</dbReference>
<dbReference type="AlphaFoldDB" id="A0A0A7GBA7"/>
<dbReference type="Pfam" id="PF01936">
    <property type="entry name" value="NYN"/>
    <property type="match status" value="1"/>
</dbReference>
<dbReference type="InterPro" id="IPR021139">
    <property type="entry name" value="NYN"/>
</dbReference>
<dbReference type="InterPro" id="IPR047140">
    <property type="entry name" value="LabA"/>
</dbReference>
<accession>A0A0A7GBA7</accession>
<dbReference type="STRING" id="565033.GACE_0243"/>
<dbReference type="Gene3D" id="3.40.50.1010">
    <property type="entry name" value="5'-nuclease"/>
    <property type="match status" value="1"/>
</dbReference>
<proteinExistence type="predicted"/>
<dbReference type="Proteomes" id="UP000030624">
    <property type="component" value="Chromosome"/>
</dbReference>
<dbReference type="KEGG" id="gac:GACE_0243"/>
<evidence type="ECO:0000313" key="2">
    <source>
        <dbReference type="EMBL" id="AIY89300.1"/>
    </source>
</evidence>
<organism evidence="2 3">
    <name type="scientific">Geoglobus acetivorans</name>
    <dbReference type="NCBI Taxonomy" id="565033"/>
    <lineage>
        <taxon>Archaea</taxon>
        <taxon>Methanobacteriati</taxon>
        <taxon>Methanobacteriota</taxon>
        <taxon>Archaeoglobi</taxon>
        <taxon>Archaeoglobales</taxon>
        <taxon>Archaeoglobaceae</taxon>
        <taxon>Geoglobus</taxon>
    </lineage>
</organism>
<evidence type="ECO:0000313" key="3">
    <source>
        <dbReference type="Proteomes" id="UP000030624"/>
    </source>
</evidence>
<feature type="domain" description="NYN" evidence="1">
    <location>
        <begin position="1"/>
        <end position="54"/>
    </location>
</feature>
<gene>
    <name evidence="2" type="ORF">GACE_0243</name>
</gene>
<protein>
    <recommendedName>
        <fullName evidence="1">NYN domain-containing protein</fullName>
    </recommendedName>
</protein>
<dbReference type="GO" id="GO:0004540">
    <property type="term" value="F:RNA nuclease activity"/>
    <property type="evidence" value="ECO:0007669"/>
    <property type="project" value="InterPro"/>
</dbReference>